<dbReference type="GO" id="GO:0005681">
    <property type="term" value="C:spliceosomal complex"/>
    <property type="evidence" value="ECO:0007669"/>
    <property type="project" value="TreeGrafter"/>
</dbReference>
<feature type="compositionally biased region" description="Polar residues" evidence="4">
    <location>
        <begin position="1"/>
        <end position="10"/>
    </location>
</feature>
<comment type="similarity">
    <text evidence="2">Belongs to the TLS1 family.</text>
</comment>
<evidence type="ECO:0000256" key="4">
    <source>
        <dbReference type="SAM" id="MobiDB-lite"/>
    </source>
</evidence>
<keyword evidence="3" id="KW-0539">Nucleus</keyword>
<feature type="region of interest" description="Disordered" evidence="4">
    <location>
        <begin position="155"/>
        <end position="185"/>
    </location>
</feature>
<evidence type="ECO:0000256" key="3">
    <source>
        <dbReference type="ARBA" id="ARBA00023242"/>
    </source>
</evidence>
<evidence type="ECO:0000313" key="5">
    <source>
        <dbReference type="EMBL" id="OLN95855.1"/>
    </source>
</evidence>
<accession>A0A1Q8S345</accession>
<feature type="region of interest" description="Disordered" evidence="4">
    <location>
        <begin position="98"/>
        <end position="142"/>
    </location>
</feature>
<comment type="subcellular location">
    <subcellularLocation>
        <location evidence="1">Nucleus</location>
    </subcellularLocation>
</comment>
<dbReference type="AlphaFoldDB" id="A0A1Q8S345"/>
<feature type="compositionally biased region" description="Low complexity" evidence="4">
    <location>
        <begin position="165"/>
        <end position="185"/>
    </location>
</feature>
<dbReference type="EMBL" id="MPGH01000026">
    <property type="protein sequence ID" value="OLN95855.1"/>
    <property type="molecule type" value="Genomic_DNA"/>
</dbReference>
<feature type="compositionally biased region" description="Basic and acidic residues" evidence="4">
    <location>
        <begin position="360"/>
        <end position="374"/>
    </location>
</feature>
<dbReference type="Proteomes" id="UP000186583">
    <property type="component" value="Unassembled WGS sequence"/>
</dbReference>
<evidence type="ECO:0000256" key="1">
    <source>
        <dbReference type="ARBA" id="ARBA00004123"/>
    </source>
</evidence>
<dbReference type="OrthoDB" id="5627at2759"/>
<evidence type="ECO:0000256" key="2">
    <source>
        <dbReference type="ARBA" id="ARBA00007643"/>
    </source>
</evidence>
<proteinExistence type="inferred from homology"/>
<dbReference type="Pfam" id="PF07052">
    <property type="entry name" value="Hep_59"/>
    <property type="match status" value="1"/>
</dbReference>
<feature type="region of interest" description="Disordered" evidence="4">
    <location>
        <begin position="324"/>
        <end position="374"/>
    </location>
</feature>
<name>A0A1Q8S345_9PEZI</name>
<reference evidence="5 6" key="1">
    <citation type="submission" date="2016-11" db="EMBL/GenBank/DDBJ databases">
        <title>Draft Genome Assembly of Colletotrichum chlorophyti a pathogen of herbaceous plants.</title>
        <authorList>
            <person name="Gan P."/>
            <person name="Narusaka M."/>
            <person name="Tsushima A."/>
            <person name="Narusaka Y."/>
            <person name="Takano Y."/>
            <person name="Shirasu K."/>
        </authorList>
    </citation>
    <scope>NUCLEOTIDE SEQUENCE [LARGE SCALE GENOMIC DNA]</scope>
    <source>
        <strain evidence="5 6">NTL11</strain>
    </source>
</reference>
<gene>
    <name evidence="5" type="ORF">CCHL11_05033</name>
</gene>
<sequence length="374" mass="40815">MASQIDDTNPSSPPPILFRANKKRKAGLRQRAASPDTTTNPNMPETELPEASVPIPESQNGSIANSADADETEAIPSAFRHRARKRLNGVGFSARATATATTTGSDASQTDHSSSSSRALVPATSPPDDEPLIAKRFAPQTGTATTVVNKHMMEYIESHLSNRNSPTAQQQHHQQPTSAVSPSSAISVVAPEKDSKTNPILHGKLMEVDLGDEARARNQALTEKAARRLLGEAVPDDDVETGAGRKAKKPRLGRDGKPWRPRNRRGSDDIKRDQLVEEILRENKLDVYDVPETQQTAYEGEGDADDRIAEEFRREFMDAMVQRQQKKKAAAPAARAGARKADEDVLKGPKLGGSRNSRAAMRDLLLKKEKESRK</sequence>
<dbReference type="PANTHER" id="PTHR13486:SF2">
    <property type="entry name" value="SPLICING FACTOR C9ORF78"/>
    <property type="match status" value="1"/>
</dbReference>
<evidence type="ECO:0008006" key="7">
    <source>
        <dbReference type="Google" id="ProtNLM"/>
    </source>
</evidence>
<feature type="region of interest" description="Disordered" evidence="4">
    <location>
        <begin position="232"/>
        <end position="273"/>
    </location>
</feature>
<comment type="caution">
    <text evidence="5">The sequence shown here is derived from an EMBL/GenBank/DDBJ whole genome shotgun (WGS) entry which is preliminary data.</text>
</comment>
<keyword evidence="6" id="KW-1185">Reference proteome</keyword>
<dbReference type="InterPro" id="IPR010756">
    <property type="entry name" value="Tls1-like"/>
</dbReference>
<feature type="region of interest" description="Disordered" evidence="4">
    <location>
        <begin position="1"/>
        <end position="80"/>
    </location>
</feature>
<protein>
    <recommendedName>
        <fullName evidence="7">mRNA splicing factor RNA helicase</fullName>
    </recommendedName>
</protein>
<feature type="compositionally biased region" description="Low complexity" evidence="4">
    <location>
        <begin position="98"/>
        <end position="117"/>
    </location>
</feature>
<dbReference type="PANTHER" id="PTHR13486">
    <property type="entry name" value="TELOMERE LENGTH AND SILENCING PROTEIN 1 TLS1 FAMILY MEMBER"/>
    <property type="match status" value="1"/>
</dbReference>
<evidence type="ECO:0000313" key="6">
    <source>
        <dbReference type="Proteomes" id="UP000186583"/>
    </source>
</evidence>
<dbReference type="GO" id="GO:0000398">
    <property type="term" value="P:mRNA splicing, via spliceosome"/>
    <property type="evidence" value="ECO:0007669"/>
    <property type="project" value="TreeGrafter"/>
</dbReference>
<organism evidence="5 6">
    <name type="scientific">Colletotrichum chlorophyti</name>
    <dbReference type="NCBI Taxonomy" id="708187"/>
    <lineage>
        <taxon>Eukaryota</taxon>
        <taxon>Fungi</taxon>
        <taxon>Dikarya</taxon>
        <taxon>Ascomycota</taxon>
        <taxon>Pezizomycotina</taxon>
        <taxon>Sordariomycetes</taxon>
        <taxon>Hypocreomycetidae</taxon>
        <taxon>Glomerellales</taxon>
        <taxon>Glomerellaceae</taxon>
        <taxon>Colletotrichum</taxon>
    </lineage>
</organism>